<reference evidence="5 6" key="1">
    <citation type="journal article" date="2014" name="Int. J. Syst. Evol. Microbiol.">
        <title>Complete genome sequence of Corynebacterium casei LMG S-19264T (=DSM 44701T), isolated from a smear-ripened cheese.</title>
        <authorList>
            <consortium name="US DOE Joint Genome Institute (JGI-PGF)"/>
            <person name="Walter F."/>
            <person name="Albersmeier A."/>
            <person name="Kalinowski J."/>
            <person name="Ruckert C."/>
        </authorList>
    </citation>
    <scope>NUCLEOTIDE SEQUENCE [LARGE SCALE GENOMIC DNA]</scope>
    <source>
        <strain evidence="5 6">KCTC 23968</strain>
    </source>
</reference>
<sequence length="256" mass="28769">MNPDTLSLPPTTFDISVFRKLTKLTSLTADNLTGLSQVPSTRHTVGKEERLVETPAPEPRFFIVVSGWLYAYSGTAGRDRQVYDIFQAGDFIGFETLSGGDNHFTVRALTTAHLIEISPMLMMEFTGRHPRLARHLQAVNTLSHLILMDRLKTIARQRPKARVAHFLLEIANRERLTSLYHDGENGNSLTFNLPMVQSLLADCIGLTAVHISRTLTWMTQEGLIERPARTLITLKDEGALIELANYQNRYADFSSD</sequence>
<evidence type="ECO:0000313" key="5">
    <source>
        <dbReference type="EMBL" id="GGX69762.1"/>
    </source>
</evidence>
<organism evidence="5 6">
    <name type="scientific">Litorimonas cladophorae</name>
    <dbReference type="NCBI Taxonomy" id="1220491"/>
    <lineage>
        <taxon>Bacteria</taxon>
        <taxon>Pseudomonadati</taxon>
        <taxon>Pseudomonadota</taxon>
        <taxon>Alphaproteobacteria</taxon>
        <taxon>Maricaulales</taxon>
        <taxon>Robiginitomaculaceae</taxon>
    </lineage>
</organism>
<dbReference type="InterPro" id="IPR000595">
    <property type="entry name" value="cNMP-bd_dom"/>
</dbReference>
<dbReference type="Gene3D" id="2.60.120.10">
    <property type="entry name" value="Jelly Rolls"/>
    <property type="match status" value="1"/>
</dbReference>
<dbReference type="RefSeq" id="WP_189585052.1">
    <property type="nucleotide sequence ID" value="NZ_BMYV01000002.1"/>
</dbReference>
<evidence type="ECO:0000313" key="6">
    <source>
        <dbReference type="Proteomes" id="UP000600865"/>
    </source>
</evidence>
<protein>
    <submittedName>
        <fullName evidence="5">Crp/Fnr family transcriptional regulator</fullName>
    </submittedName>
</protein>
<name>A0A918NGZ5_9PROT</name>
<evidence type="ECO:0000256" key="2">
    <source>
        <dbReference type="ARBA" id="ARBA00023125"/>
    </source>
</evidence>
<dbReference type="Pfam" id="PF00027">
    <property type="entry name" value="cNMP_binding"/>
    <property type="match status" value="1"/>
</dbReference>
<feature type="domain" description="HTH crp-type" evidence="4">
    <location>
        <begin position="157"/>
        <end position="238"/>
    </location>
</feature>
<dbReference type="EMBL" id="BMYV01000002">
    <property type="protein sequence ID" value="GGX69762.1"/>
    <property type="molecule type" value="Genomic_DNA"/>
</dbReference>
<evidence type="ECO:0000259" key="4">
    <source>
        <dbReference type="PROSITE" id="PS51063"/>
    </source>
</evidence>
<evidence type="ECO:0000256" key="3">
    <source>
        <dbReference type="ARBA" id="ARBA00023163"/>
    </source>
</evidence>
<proteinExistence type="predicted"/>
<dbReference type="SUPFAM" id="SSF51206">
    <property type="entry name" value="cAMP-binding domain-like"/>
    <property type="match status" value="1"/>
</dbReference>
<keyword evidence="1" id="KW-0805">Transcription regulation</keyword>
<accession>A0A918NGZ5</accession>
<dbReference type="Gene3D" id="1.10.10.10">
    <property type="entry name" value="Winged helix-like DNA-binding domain superfamily/Winged helix DNA-binding domain"/>
    <property type="match status" value="1"/>
</dbReference>
<dbReference type="AlphaFoldDB" id="A0A918NGZ5"/>
<dbReference type="InterPro" id="IPR036390">
    <property type="entry name" value="WH_DNA-bd_sf"/>
</dbReference>
<dbReference type="GO" id="GO:0006355">
    <property type="term" value="P:regulation of DNA-templated transcription"/>
    <property type="evidence" value="ECO:0007669"/>
    <property type="project" value="InterPro"/>
</dbReference>
<dbReference type="SUPFAM" id="SSF46785">
    <property type="entry name" value="Winged helix' DNA-binding domain"/>
    <property type="match status" value="1"/>
</dbReference>
<dbReference type="SMART" id="SM00419">
    <property type="entry name" value="HTH_CRP"/>
    <property type="match status" value="1"/>
</dbReference>
<keyword evidence="2" id="KW-0238">DNA-binding</keyword>
<dbReference type="CDD" id="cd00038">
    <property type="entry name" value="CAP_ED"/>
    <property type="match status" value="1"/>
</dbReference>
<evidence type="ECO:0000256" key="1">
    <source>
        <dbReference type="ARBA" id="ARBA00023015"/>
    </source>
</evidence>
<dbReference type="InterPro" id="IPR036388">
    <property type="entry name" value="WH-like_DNA-bd_sf"/>
</dbReference>
<dbReference type="InterPro" id="IPR014710">
    <property type="entry name" value="RmlC-like_jellyroll"/>
</dbReference>
<dbReference type="GO" id="GO:0003677">
    <property type="term" value="F:DNA binding"/>
    <property type="evidence" value="ECO:0007669"/>
    <property type="project" value="UniProtKB-KW"/>
</dbReference>
<comment type="caution">
    <text evidence="5">The sequence shown here is derived from an EMBL/GenBank/DDBJ whole genome shotgun (WGS) entry which is preliminary data.</text>
</comment>
<dbReference type="InterPro" id="IPR018490">
    <property type="entry name" value="cNMP-bd_dom_sf"/>
</dbReference>
<gene>
    <name evidence="5" type="ORF">GCM10011309_19740</name>
</gene>
<dbReference type="Pfam" id="PF13545">
    <property type="entry name" value="HTH_Crp_2"/>
    <property type="match status" value="1"/>
</dbReference>
<dbReference type="InterPro" id="IPR012318">
    <property type="entry name" value="HTH_CRP"/>
</dbReference>
<keyword evidence="6" id="KW-1185">Reference proteome</keyword>
<keyword evidence="3" id="KW-0804">Transcription</keyword>
<dbReference type="Proteomes" id="UP000600865">
    <property type="component" value="Unassembled WGS sequence"/>
</dbReference>
<dbReference type="PROSITE" id="PS51063">
    <property type="entry name" value="HTH_CRP_2"/>
    <property type="match status" value="1"/>
</dbReference>